<evidence type="ECO:0000256" key="2">
    <source>
        <dbReference type="SAM" id="MobiDB-lite"/>
    </source>
</evidence>
<gene>
    <name evidence="4" type="ORF">SYYSPA8_34990</name>
</gene>
<proteinExistence type="predicted"/>
<keyword evidence="1 3" id="KW-0732">Signal</keyword>
<dbReference type="InterPro" id="IPR013517">
    <property type="entry name" value="FG-GAP"/>
</dbReference>
<name>A0ABQ5PAP0_9ACTN</name>
<dbReference type="EMBL" id="BSBI01000021">
    <property type="protein sequence ID" value="GLF99617.1"/>
    <property type="molecule type" value="Genomic_DNA"/>
</dbReference>
<dbReference type="Gene3D" id="2.115.10.10">
    <property type="entry name" value="Tachylectin 2"/>
    <property type="match status" value="1"/>
</dbReference>
<feature type="chain" id="PRO_5046378321" evidence="3">
    <location>
        <begin position="34"/>
        <end position="303"/>
    </location>
</feature>
<dbReference type="Proteomes" id="UP001291653">
    <property type="component" value="Unassembled WGS sequence"/>
</dbReference>
<dbReference type="SUPFAM" id="SSF69318">
    <property type="entry name" value="Integrin alpha N-terminal domain"/>
    <property type="match status" value="1"/>
</dbReference>
<feature type="region of interest" description="Disordered" evidence="2">
    <location>
        <begin position="36"/>
        <end position="58"/>
    </location>
</feature>
<sequence>MKRPTHRPRGLPHLATAATAVIAAATLTGTAVAATPEASGAAPDPTGHAAQRTDRAAPGPTPTAPFFFLIGILPSGHEDVYMPDGKGGFGDPTGVGAWKGLAYSVSVDPDLTGYQDGSYHVMSNGVLNLWRGGKLTKVATGWNQYTRVLSPGTLARGARTDLLARDRQGVLWRFETRAGGTLAPRVRVGDGWNQYAQITGVGDLSGDTRADIVARDKRGVLWLYKGTGDGRKPFAPRVRVGDGWNQFNKLVATGDVDADRRSDLLARDPKGGLWLYRGTGKASAPFKPRIRIGTGFQQYRDLF</sequence>
<organism evidence="4 5">
    <name type="scientific">Streptomyces yaizuensis</name>
    <dbReference type="NCBI Taxonomy" id="2989713"/>
    <lineage>
        <taxon>Bacteria</taxon>
        <taxon>Bacillati</taxon>
        <taxon>Actinomycetota</taxon>
        <taxon>Actinomycetes</taxon>
        <taxon>Kitasatosporales</taxon>
        <taxon>Streptomycetaceae</taxon>
        <taxon>Streptomyces</taxon>
    </lineage>
</organism>
<dbReference type="RefSeq" id="WP_323451552.1">
    <property type="nucleotide sequence ID" value="NZ_BSBI01000021.1"/>
</dbReference>
<evidence type="ECO:0000313" key="4">
    <source>
        <dbReference type="EMBL" id="GLF99617.1"/>
    </source>
</evidence>
<accession>A0ABQ5PAP0</accession>
<evidence type="ECO:0000256" key="1">
    <source>
        <dbReference type="ARBA" id="ARBA00022729"/>
    </source>
</evidence>
<protein>
    <submittedName>
        <fullName evidence="4">VCBS repeat-containing protein</fullName>
    </submittedName>
</protein>
<evidence type="ECO:0000256" key="3">
    <source>
        <dbReference type="SAM" id="SignalP"/>
    </source>
</evidence>
<comment type="caution">
    <text evidence="4">The sequence shown here is derived from an EMBL/GenBank/DDBJ whole genome shotgun (WGS) entry which is preliminary data.</text>
</comment>
<keyword evidence="5" id="KW-1185">Reference proteome</keyword>
<feature type="signal peptide" evidence="3">
    <location>
        <begin position="1"/>
        <end position="33"/>
    </location>
</feature>
<reference evidence="4 5" key="1">
    <citation type="submission" date="2022-10" db="EMBL/GenBank/DDBJ databases">
        <title>Draft genome sequence of Streptomyces sp. YSPA8.</title>
        <authorList>
            <person name="Moriuchi R."/>
            <person name="Dohra H."/>
            <person name="Yamamura H."/>
            <person name="Kodani S."/>
        </authorList>
    </citation>
    <scope>NUCLEOTIDE SEQUENCE [LARGE SCALE GENOMIC DNA]</scope>
    <source>
        <strain evidence="4 5">YSPA8</strain>
    </source>
</reference>
<dbReference type="InterPro" id="IPR028994">
    <property type="entry name" value="Integrin_alpha_N"/>
</dbReference>
<evidence type="ECO:0000313" key="5">
    <source>
        <dbReference type="Proteomes" id="UP001291653"/>
    </source>
</evidence>
<dbReference type="PANTHER" id="PTHR46580:SF4">
    <property type="entry name" value="ATP_GTP-BINDING PROTEIN"/>
    <property type="match status" value="1"/>
</dbReference>
<dbReference type="Pfam" id="PF13517">
    <property type="entry name" value="FG-GAP_3"/>
    <property type="match status" value="1"/>
</dbReference>
<dbReference type="PANTHER" id="PTHR46580">
    <property type="entry name" value="SENSOR KINASE-RELATED"/>
    <property type="match status" value="1"/>
</dbReference>